<sequence>MNDPAIAEVQHLIILQSVVQKNCPKTPTDPVDGGADRFTQVGWCALSRACAGPSKMDILLANDLTRIAYYTRFVLLQRPSQQVGKGFPCPGPRLHRPFSLLLPGLLLFGFICDGSEEGDLR</sequence>
<reference evidence="1" key="1">
    <citation type="journal article" date="2020" name="Phytopathology">
        <title>Genome sequence of the chestnut blight fungus Cryphonectria parasitica EP155: A fundamental resource for an archetypical invasive plant pathogen.</title>
        <authorList>
            <person name="Crouch J.A."/>
            <person name="Dawe A."/>
            <person name="Aerts A."/>
            <person name="Barry K."/>
            <person name="Churchill A.C.L."/>
            <person name="Grimwood J."/>
            <person name="Hillman B."/>
            <person name="Milgroom M.G."/>
            <person name="Pangilinan J."/>
            <person name="Smith M."/>
            <person name="Salamov A."/>
            <person name="Schmutz J."/>
            <person name="Yadav J."/>
            <person name="Grigoriev I.V."/>
            <person name="Nuss D."/>
        </authorList>
    </citation>
    <scope>NUCLEOTIDE SEQUENCE</scope>
    <source>
        <strain evidence="1">EP155</strain>
    </source>
</reference>
<organism evidence="1 2">
    <name type="scientific">Cryphonectria parasitica (strain ATCC 38755 / EP155)</name>
    <dbReference type="NCBI Taxonomy" id="660469"/>
    <lineage>
        <taxon>Eukaryota</taxon>
        <taxon>Fungi</taxon>
        <taxon>Dikarya</taxon>
        <taxon>Ascomycota</taxon>
        <taxon>Pezizomycotina</taxon>
        <taxon>Sordariomycetes</taxon>
        <taxon>Sordariomycetidae</taxon>
        <taxon>Diaporthales</taxon>
        <taxon>Cryphonectriaceae</taxon>
        <taxon>Cryphonectria-Endothia species complex</taxon>
        <taxon>Cryphonectria</taxon>
    </lineage>
</organism>
<comment type="caution">
    <text evidence="1">The sequence shown here is derived from an EMBL/GenBank/DDBJ whole genome shotgun (WGS) entry which is preliminary data.</text>
</comment>
<dbReference type="Proteomes" id="UP000803844">
    <property type="component" value="Unassembled WGS sequence"/>
</dbReference>
<proteinExistence type="predicted"/>
<dbReference type="AlphaFoldDB" id="A0A9P4XVR0"/>
<protein>
    <submittedName>
        <fullName evidence="1">Uncharacterized protein</fullName>
    </submittedName>
</protein>
<dbReference type="EMBL" id="MU032350">
    <property type="protein sequence ID" value="KAF3762174.1"/>
    <property type="molecule type" value="Genomic_DNA"/>
</dbReference>
<dbReference type="RefSeq" id="XP_040773153.1">
    <property type="nucleotide sequence ID" value="XM_040923658.1"/>
</dbReference>
<evidence type="ECO:0000313" key="1">
    <source>
        <dbReference type="EMBL" id="KAF3762174.1"/>
    </source>
</evidence>
<gene>
    <name evidence="1" type="ORF">M406DRAFT_357358</name>
</gene>
<keyword evidence="2" id="KW-1185">Reference proteome</keyword>
<dbReference type="GeneID" id="63840787"/>
<accession>A0A9P4XVR0</accession>
<evidence type="ECO:0000313" key="2">
    <source>
        <dbReference type="Proteomes" id="UP000803844"/>
    </source>
</evidence>
<name>A0A9P4XVR0_CRYP1</name>